<keyword evidence="1" id="KW-0472">Membrane</keyword>
<dbReference type="EMBL" id="JACIIU010000001">
    <property type="protein sequence ID" value="MBB6259660.1"/>
    <property type="molecule type" value="Genomic_DNA"/>
</dbReference>
<sequence>MRQKITKVRFSKQEMERIERSLSAEGEDLCACPSSRTAKKRSGVRFFLYFLLSIPLVAAVLLVAGFFILRSGFDSEFLRAEAQKGITQFLSESGKISVGKARISLDQTNNLAIEANDVTLIEPHSGLDIQQIQSVKLGLSPLALLLGKIEVSSAEASGVEINLTESSQDNNFLQKMPFDSKGRIDFDASSALVFDGVKEALALLSKRQTQAIRLSDAVIKFPTPKGEERFAIQQASIEEQIDNVLLKGAFEWQGKSLILDGTVSRQNGELHSFTLNLDGIPVHIGSPPQVKQLVGTENSVNPAHFSLSANASLALSGQVASEEHSQKLNASVKISKVDLEVGRVPNIFGQAEFNLELQQGTKKIEVRPSNLQLGGVMLHFNGAFGPEAYDDAKMPDDDGYRFEIVTSEAISAPQESTEAPLPFAGRVAGRFDIEDNRLEFSNLDIKTLDGTLYGQGSLSFGMGSAGIIFMLRVPEMPVAQAKQLWPVDVADGAREWVLKNLFGGQLSNGRIDIAIPPGHYNGEGQLPELTGEHVQVDFDIKNTRFDVIGELPALRDADGHIQVRGSHATINLAKATAFTTENRRLDVSNGTLFIPWGRQRPVMADLDIRLQGQADAVAEILGKKPINISRHLPFTPADIKGDVTSKVNVSFAVNKDAPDGTYTWKADIDFKNLDIAKPLDGQLISKADGKILVDPKAANITANALLNNMPAKISMVEPVEDKTVLKQQLVELTVSDKARAALFPDINTVFTGPMLVKLGSEKNKQRAIVVDLKNTEINLPWLGWKKGAGIAAKAELIYSKPDEKADDIVIKNLIVSGDGFQLRGDITIDKAGLATADFKKIQLTNNDDLSLKLRRIKGGFGVDLKGSSFDARALIKQLIQSDTASVSKSDSLSKTRVVVNGQVDQLGGFYNEKLRNFAISYESAGKEVSSFSVNASTGSGKEFVATSNTQKDARSVSLKSSDAGAILRFFDFYDKIYGGDISAGLAAQGKNPLHGQIDARNFAIVGEGRLSSIVSSPPSSGGASLNQAVKRDIDVSRVDIERGYALIEKGEGYASLSKGVVRGPVIGTTFQGTLYDREGNMNMTGTFMPAYGLNRMFADIPLFGALLGNGRDRGLIGITYKLSGSAKAPKVTVNPISVIAPGIFRTIFEF</sequence>
<dbReference type="AlphaFoldDB" id="A0A841LRZ6"/>
<keyword evidence="3" id="KW-1185">Reference proteome</keyword>
<organism evidence="2 3">
    <name type="scientific">Paenochrobactrum gallinarii</name>
    <dbReference type="NCBI Taxonomy" id="643673"/>
    <lineage>
        <taxon>Bacteria</taxon>
        <taxon>Pseudomonadati</taxon>
        <taxon>Pseudomonadota</taxon>
        <taxon>Alphaproteobacteria</taxon>
        <taxon>Hyphomicrobiales</taxon>
        <taxon>Brucellaceae</taxon>
        <taxon>Paenochrobactrum</taxon>
    </lineage>
</organism>
<evidence type="ECO:0000313" key="2">
    <source>
        <dbReference type="EMBL" id="MBB6259660.1"/>
    </source>
</evidence>
<name>A0A841LRZ6_9HYPH</name>
<keyword evidence="1" id="KW-0812">Transmembrane</keyword>
<gene>
    <name evidence="2" type="ORF">FHS77_000168</name>
</gene>
<evidence type="ECO:0008006" key="4">
    <source>
        <dbReference type="Google" id="ProtNLM"/>
    </source>
</evidence>
<evidence type="ECO:0000256" key="1">
    <source>
        <dbReference type="SAM" id="Phobius"/>
    </source>
</evidence>
<protein>
    <recommendedName>
        <fullName evidence="4">DUF3971 domain-containing protein</fullName>
    </recommendedName>
</protein>
<accession>A0A841LRZ6</accession>
<proteinExistence type="predicted"/>
<feature type="transmembrane region" description="Helical" evidence="1">
    <location>
        <begin position="46"/>
        <end position="69"/>
    </location>
</feature>
<keyword evidence="1" id="KW-1133">Transmembrane helix</keyword>
<comment type="caution">
    <text evidence="2">The sequence shown here is derived from an EMBL/GenBank/DDBJ whole genome shotgun (WGS) entry which is preliminary data.</text>
</comment>
<reference evidence="2 3" key="1">
    <citation type="submission" date="2020-08" db="EMBL/GenBank/DDBJ databases">
        <title>Genomic Encyclopedia of Type Strains, Phase IV (KMG-IV): sequencing the most valuable type-strain genomes for metagenomic binning, comparative biology and taxonomic classification.</title>
        <authorList>
            <person name="Goeker M."/>
        </authorList>
    </citation>
    <scope>NUCLEOTIDE SEQUENCE [LARGE SCALE GENOMIC DNA]</scope>
    <source>
        <strain evidence="2 3">DSM 22336</strain>
    </source>
</reference>
<dbReference type="Proteomes" id="UP000555393">
    <property type="component" value="Unassembled WGS sequence"/>
</dbReference>
<evidence type="ECO:0000313" key="3">
    <source>
        <dbReference type="Proteomes" id="UP000555393"/>
    </source>
</evidence>